<keyword evidence="6 7" id="KW-0694">RNA-binding</keyword>
<reference evidence="10" key="1">
    <citation type="submission" date="2015-01" db="EMBL/GenBank/DDBJ databases">
        <authorList>
            <person name="MANFREDI Pablo"/>
        </authorList>
    </citation>
    <scope>NUCLEOTIDE SEQUENCE [LARGE SCALE GENOMIC DNA]</scope>
    <source>
        <strain evidence="10">Cc11</strain>
    </source>
</reference>
<dbReference type="Pfam" id="PF00588">
    <property type="entry name" value="SpoU_methylase"/>
    <property type="match status" value="1"/>
</dbReference>
<feature type="binding site" evidence="7">
    <location>
        <position position="174"/>
    </location>
    <ligand>
        <name>S-adenosyl-L-methionine</name>
        <dbReference type="ChEBI" id="CHEBI:59789"/>
    </ligand>
</feature>
<comment type="catalytic activity">
    <reaction evidence="7">
        <text>guanosine(18) in tRNA + S-adenosyl-L-methionine = 2'-O-methylguanosine(18) in tRNA + S-adenosyl-L-homocysteine + H(+)</text>
        <dbReference type="Rhea" id="RHEA:20077"/>
        <dbReference type="Rhea" id="RHEA-COMP:10190"/>
        <dbReference type="Rhea" id="RHEA-COMP:10192"/>
        <dbReference type="ChEBI" id="CHEBI:15378"/>
        <dbReference type="ChEBI" id="CHEBI:57856"/>
        <dbReference type="ChEBI" id="CHEBI:59789"/>
        <dbReference type="ChEBI" id="CHEBI:74269"/>
        <dbReference type="ChEBI" id="CHEBI:74445"/>
        <dbReference type="EC" id="2.1.1.34"/>
    </reaction>
</comment>
<keyword evidence="5 7" id="KW-0819">tRNA processing</keyword>
<dbReference type="Gene3D" id="3.40.1280.10">
    <property type="match status" value="1"/>
</dbReference>
<dbReference type="InterPro" id="IPR001537">
    <property type="entry name" value="SpoU_MeTrfase"/>
</dbReference>
<dbReference type="PANTHER" id="PTHR43453:SF1">
    <property type="entry name" value="TRNA_RRNA METHYLTRANSFERASE SPOU TYPE DOMAIN-CONTAINING PROTEIN"/>
    <property type="match status" value="1"/>
</dbReference>
<comment type="function">
    <text evidence="7">Catalyzes the 2'-O methylation of guanosine at position 18 in tRNA.</text>
</comment>
<feature type="domain" description="tRNA/rRNA methyltransferase SpoU type" evidence="8">
    <location>
        <begin position="55"/>
        <end position="193"/>
    </location>
</feature>
<comment type="similarity">
    <text evidence="7">Belongs to the class IV-like SAM-binding methyltransferase superfamily. RNA methyltransferase TrmH family.</text>
</comment>
<dbReference type="AlphaFoldDB" id="A0A0B7IKN8"/>
<keyword evidence="3 7" id="KW-0808">Transferase</keyword>
<dbReference type="InterPro" id="IPR029026">
    <property type="entry name" value="tRNA_m1G_MTases_N"/>
</dbReference>
<evidence type="ECO:0000256" key="1">
    <source>
        <dbReference type="ARBA" id="ARBA00022555"/>
    </source>
</evidence>
<evidence type="ECO:0000313" key="9">
    <source>
        <dbReference type="EMBL" id="CEN52451.1"/>
    </source>
</evidence>
<feature type="binding site" evidence="7">
    <location>
        <position position="183"/>
    </location>
    <ligand>
        <name>S-adenosyl-L-methionine</name>
        <dbReference type="ChEBI" id="CHEBI:59789"/>
    </ligand>
</feature>
<dbReference type="Proteomes" id="UP000039370">
    <property type="component" value="Unassembled WGS sequence"/>
</dbReference>
<evidence type="ECO:0000256" key="3">
    <source>
        <dbReference type="ARBA" id="ARBA00022679"/>
    </source>
</evidence>
<keyword evidence="4 7" id="KW-0949">S-adenosyl-L-methionine</keyword>
<evidence type="ECO:0000256" key="4">
    <source>
        <dbReference type="ARBA" id="ARBA00022691"/>
    </source>
</evidence>
<keyword evidence="2 7" id="KW-0489">Methyltransferase</keyword>
<sequence length="241" mass="28044">MKRGVFLEDIIKIEIIFAKNNAMPDLQLLKYLQNFITEARKVRFEEILNQRTNHFTVAVEDVFQMHNTSAVVRSCEVFGVQQAHLIERRYGKRLDEKIAMGAQKWVDTFRYENTQSCIDTLRAKGYQIVATTPHQDAYLLDDFDIVPKSAFFFGTEREGLSDTVLQQADTFLKIPMVGFTESLNISVSAAIILQQLTQRLRKSEVVWQLSQQEANTLRLEWTKQSVRSINDVLKRYEQMKK</sequence>
<evidence type="ECO:0000256" key="2">
    <source>
        <dbReference type="ARBA" id="ARBA00022603"/>
    </source>
</evidence>
<feature type="binding site" evidence="7">
    <location>
        <position position="131"/>
    </location>
    <ligand>
        <name>S-adenosyl-L-methionine</name>
        <dbReference type="ChEBI" id="CHEBI:59789"/>
    </ligand>
</feature>
<dbReference type="GO" id="GO:0000049">
    <property type="term" value="F:tRNA binding"/>
    <property type="evidence" value="ECO:0007669"/>
    <property type="project" value="UniProtKB-UniRule"/>
</dbReference>
<accession>A0A0B7IKN8</accession>
<dbReference type="OMA" id="KIPMVGF"/>
<gene>
    <name evidence="7" type="primary">trmH</name>
    <name evidence="9" type="ORF">CCAN11_2450050</name>
</gene>
<evidence type="ECO:0000256" key="7">
    <source>
        <dbReference type="HAMAP-Rule" id="MF_02060"/>
    </source>
</evidence>
<evidence type="ECO:0000256" key="6">
    <source>
        <dbReference type="ARBA" id="ARBA00022884"/>
    </source>
</evidence>
<dbReference type="PANTHER" id="PTHR43453">
    <property type="entry name" value="RRNA METHYLASE-LIKE"/>
    <property type="match status" value="1"/>
</dbReference>
<dbReference type="EC" id="2.1.1.34" evidence="7"/>
<evidence type="ECO:0000259" key="8">
    <source>
        <dbReference type="Pfam" id="PF00588"/>
    </source>
</evidence>
<keyword evidence="1 7" id="KW-0820">tRNA-binding</keyword>
<dbReference type="InterPro" id="IPR033671">
    <property type="entry name" value="TrmH"/>
</dbReference>
<dbReference type="HAMAP" id="MF_02060">
    <property type="entry name" value="tRNA_methyltr_TrmH"/>
    <property type="match status" value="1"/>
</dbReference>
<dbReference type="GO" id="GO:0002938">
    <property type="term" value="P:tRNA guanine ribose methylation"/>
    <property type="evidence" value="ECO:0007669"/>
    <property type="project" value="UniProtKB-UniRule"/>
</dbReference>
<protein>
    <recommendedName>
        <fullName evidence="7">tRNA (guanosine(18)-2'-O)-methyltransferase</fullName>
        <ecNumber evidence="7">2.1.1.34</ecNumber>
    </recommendedName>
    <alternativeName>
        <fullName evidence="7">tRNA [Gm18] methyltransferase</fullName>
    </alternativeName>
</protein>
<organism evidence="9 10">
    <name type="scientific">Capnocytophaga canimorsus</name>
    <dbReference type="NCBI Taxonomy" id="28188"/>
    <lineage>
        <taxon>Bacteria</taxon>
        <taxon>Pseudomonadati</taxon>
        <taxon>Bacteroidota</taxon>
        <taxon>Flavobacteriia</taxon>
        <taxon>Flavobacteriales</taxon>
        <taxon>Flavobacteriaceae</taxon>
        <taxon>Capnocytophaga</taxon>
    </lineage>
</organism>
<dbReference type="InterPro" id="IPR029028">
    <property type="entry name" value="Alpha/beta_knot_MTases"/>
</dbReference>
<dbReference type="GO" id="GO:0141100">
    <property type="term" value="F:tRNA (guanine(18)-2'-O)-methyltransferase activity"/>
    <property type="evidence" value="ECO:0007669"/>
    <property type="project" value="UniProtKB-UniRule"/>
</dbReference>
<proteinExistence type="inferred from homology"/>
<dbReference type="SUPFAM" id="SSF75217">
    <property type="entry name" value="alpha/beta knot"/>
    <property type="match status" value="1"/>
</dbReference>
<comment type="caution">
    <text evidence="7">Lacks conserved residue(s) required for the propagation of feature annotation.</text>
</comment>
<evidence type="ECO:0000313" key="10">
    <source>
        <dbReference type="Proteomes" id="UP000039370"/>
    </source>
</evidence>
<evidence type="ECO:0000256" key="5">
    <source>
        <dbReference type="ARBA" id="ARBA00022694"/>
    </source>
</evidence>
<dbReference type="CDD" id="cd18092">
    <property type="entry name" value="SpoU-like_TrmH"/>
    <property type="match status" value="1"/>
</dbReference>
<name>A0A0B7IKN8_9FLAO</name>
<dbReference type="EMBL" id="CDOK01000163">
    <property type="protein sequence ID" value="CEN52451.1"/>
    <property type="molecule type" value="Genomic_DNA"/>
</dbReference>